<sequence length="255" mass="28383">MYVRPTLAELSFTDPDGNPIPYGARWGTSGPPERTYSLTRHPERFAPLIDVARALAEHLERTYDVDVHLTEGLPDDAPDALRRYEHGQVRIARAVTLVPRHHLSAPLVIAETTFPSVVVAMGAAGLESSPPCGCDACDEDLTYCAEELEHLVFAVVEGRYQERYSWSEGIEISMVGEWGARASTTPRHAATKEDLEAVKLSQRERHGARWMPWPPRRDDAVVAEAPAAGRARTRAEREAAIEQALERIKKRLRSA</sequence>
<evidence type="ECO:0000313" key="1">
    <source>
        <dbReference type="EMBL" id="GAA5518873.1"/>
    </source>
</evidence>
<accession>A0ABP9WGC2</accession>
<dbReference type="RefSeq" id="WP_286216485.1">
    <property type="nucleotide sequence ID" value="NZ_AP027736.1"/>
</dbReference>
<protein>
    <submittedName>
        <fullName evidence="1">Uncharacterized protein</fullName>
    </submittedName>
</protein>
<dbReference type="InterPro" id="IPR045773">
    <property type="entry name" value="DUF6226"/>
</dbReference>
<name>A0ABP9WGC2_9MICO</name>
<proteinExistence type="predicted"/>
<reference evidence="1 2" key="1">
    <citation type="submission" date="2024-02" db="EMBL/GenBank/DDBJ databases">
        <title>Lysinimicrobium sediminis NBRC 112286.</title>
        <authorList>
            <person name="Ichikawa N."/>
            <person name="Katano-Makiyama Y."/>
            <person name="Hidaka K."/>
        </authorList>
    </citation>
    <scope>NUCLEOTIDE SEQUENCE [LARGE SCALE GENOMIC DNA]</scope>
    <source>
        <strain evidence="1 2">NBRC 112286</strain>
    </source>
</reference>
<comment type="caution">
    <text evidence="1">The sequence shown here is derived from an EMBL/GenBank/DDBJ whole genome shotgun (WGS) entry which is preliminary data.</text>
</comment>
<gene>
    <name evidence="1" type="ORF">Lsed01_01307</name>
</gene>
<organism evidence="1 2">
    <name type="scientific">Demequina sediminis</name>
    <dbReference type="NCBI Taxonomy" id="1930058"/>
    <lineage>
        <taxon>Bacteria</taxon>
        <taxon>Bacillati</taxon>
        <taxon>Actinomycetota</taxon>
        <taxon>Actinomycetes</taxon>
        <taxon>Micrococcales</taxon>
        <taxon>Demequinaceae</taxon>
        <taxon>Demequina</taxon>
    </lineage>
</organism>
<keyword evidence="2" id="KW-1185">Reference proteome</keyword>
<evidence type="ECO:0000313" key="2">
    <source>
        <dbReference type="Proteomes" id="UP001426770"/>
    </source>
</evidence>
<dbReference type="Proteomes" id="UP001426770">
    <property type="component" value="Unassembled WGS sequence"/>
</dbReference>
<dbReference type="EMBL" id="BAABRR010000005">
    <property type="protein sequence ID" value="GAA5518873.1"/>
    <property type="molecule type" value="Genomic_DNA"/>
</dbReference>
<dbReference type="Pfam" id="PF19736">
    <property type="entry name" value="DUF6226"/>
    <property type="match status" value="1"/>
</dbReference>